<dbReference type="PRINTS" id="PR01231">
    <property type="entry name" value="HCO3TRNSPORT"/>
</dbReference>
<dbReference type="FunFam" id="1.10.287.570:FF:000001">
    <property type="entry name" value="Anion exchange protein"/>
    <property type="match status" value="1"/>
</dbReference>
<dbReference type="InterPro" id="IPR003020">
    <property type="entry name" value="HCO3_transpt_euk"/>
</dbReference>
<evidence type="ECO:0000256" key="11">
    <source>
        <dbReference type="ARBA" id="ARBA00023157"/>
    </source>
</evidence>
<dbReference type="InterPro" id="IPR003024">
    <property type="entry name" value="Na/HCO3_transpt"/>
</dbReference>
<feature type="transmembrane region" description="Helical" evidence="14">
    <location>
        <begin position="588"/>
        <end position="606"/>
    </location>
</feature>
<feature type="transmembrane region" description="Helical" evidence="14">
    <location>
        <begin position="676"/>
        <end position="700"/>
    </location>
</feature>
<evidence type="ECO:0000256" key="8">
    <source>
        <dbReference type="ARBA" id="ARBA00023053"/>
    </source>
</evidence>
<feature type="transmembrane region" description="Helical" evidence="14">
    <location>
        <begin position="349"/>
        <end position="371"/>
    </location>
</feature>
<proteinExistence type="inferred from homology"/>
<feature type="transmembrane region" description="Helical" evidence="14">
    <location>
        <begin position="466"/>
        <end position="486"/>
    </location>
</feature>
<organism evidence="17 18">
    <name type="scientific">Anabas testudineus</name>
    <name type="common">Climbing perch</name>
    <name type="synonym">Anthias testudineus</name>
    <dbReference type="NCBI Taxonomy" id="64144"/>
    <lineage>
        <taxon>Eukaryota</taxon>
        <taxon>Metazoa</taxon>
        <taxon>Chordata</taxon>
        <taxon>Craniata</taxon>
        <taxon>Vertebrata</taxon>
        <taxon>Euteleostomi</taxon>
        <taxon>Actinopterygii</taxon>
        <taxon>Neopterygii</taxon>
        <taxon>Teleostei</taxon>
        <taxon>Neoteleostei</taxon>
        <taxon>Acanthomorphata</taxon>
        <taxon>Anabantaria</taxon>
        <taxon>Anabantiformes</taxon>
        <taxon>Anabantoidei</taxon>
        <taxon>Anabantidae</taxon>
        <taxon>Anabas</taxon>
    </lineage>
</organism>
<reference evidence="17" key="3">
    <citation type="submission" date="2025-09" db="UniProtKB">
        <authorList>
            <consortium name="Ensembl"/>
        </authorList>
    </citation>
    <scope>IDENTIFICATION</scope>
</reference>
<dbReference type="GO" id="GO:0051453">
    <property type="term" value="P:regulation of intracellular pH"/>
    <property type="evidence" value="ECO:0007669"/>
    <property type="project" value="TreeGrafter"/>
</dbReference>
<keyword evidence="10 14" id="KW-0472">Membrane</keyword>
<dbReference type="PRINTS" id="PR01232">
    <property type="entry name" value="NAHCO3TRSPRT"/>
</dbReference>
<dbReference type="PANTHER" id="PTHR11453">
    <property type="entry name" value="ANION EXCHANGE PROTEIN"/>
    <property type="match status" value="1"/>
</dbReference>
<evidence type="ECO:0000313" key="17">
    <source>
        <dbReference type="Ensembl" id="ENSATEP00000072338.1"/>
    </source>
</evidence>
<keyword evidence="6 14" id="KW-0812">Transmembrane</keyword>
<dbReference type="Gene3D" id="3.40.930.10">
    <property type="entry name" value="Mannitol-specific EII, Chain A"/>
    <property type="match status" value="1"/>
</dbReference>
<dbReference type="AlphaFoldDB" id="A0AAQ6IFJ4"/>
<sequence>DAEHVAHELFTELDEICVKDGKDAEWKETARWLKFEEDVEDGGERWSKPYVATLSLHSLFELRSCIINGSVLLDMRADCIEEIADMVLDHQEASHELDDSVRVKVREALLKRHHHQNEKKKNLIPIVRSIAEGTRKQSEPHLTGCHISPASSSYRVDLHFMKKIPEGAEASNVLVGELDFLERPIVAFIRLSPAVLLTGLTEVPIPTRFLFILLGPDGKAQQYHEIGRSMATIMTDEIFHDVAYKAKDRTDLLAGIDEFLDQVTVLPPGEWDPSIRIEPPKNVPSQEKRKIPGVVNGTACPVEEELHAEHHGPELQRTGRLFGGLILDIKRKAPFYLSDFKDGLSLQCVASFLFLYCACMSPVITFGGLLGEATEGRISAIESLLGASMTGVAYSLFAGQPLTILGSTGPVLVFEKILFKFCKDYKLSYLSLRTCIGLWTALLCLVLVATDASSLVCYITRFTEEAFAALICLIFIYECSGFPLAFTCMFTCVYEPPYTDFNKTLEMWSERNITASAVPWVNLTVKECISLQGQFVGTACGHHGPYTPDVLFWSTILFFSTFFMSAFLKQFKTSRYFPTKVRSMISDFAVFLTIVVMVLLDSAIGVPSQKLKVPSKFQPTRDDRGWLISPIGPNPWWTVLAASIPALLCTILIFMDQQITAVIINRKEHKLLKGCGYHLDLLMVGVMLAVCSIMGLPWFVAATVLSISHVNSLKLESESSAPGEQPRFLGIREQRLTGLFIFLLMGCSVFMTGALQFIPMPVLYGVFLYMGVSSLKGIQFFDRLKLFGMPAKHQPDFIYLRHVPLRKVHLFTLTQLTCLVLLWVIKTSPAAIVFPMMVLALVFIRKLLDLCFSKRELSYLDDLMPEWKKKNLDDASKKMEEKCFTFRPLICMLVLFSVWRSVQVHPVIIACYRVPTHSVPYLLSDHTLLLSLLLRCDPSEINISDEMSKTTVWKSLSSNQSDSRPVAAKKARPHLSQSLPSIPLCFPHAVPACDGKLMGTKLCCLNFAFLCFTVQD</sequence>
<feature type="transmembrane region" description="Helical" evidence="14">
    <location>
        <begin position="550"/>
        <end position="568"/>
    </location>
</feature>
<dbReference type="NCBIfam" id="TIGR00834">
    <property type="entry name" value="ae"/>
    <property type="match status" value="1"/>
</dbReference>
<protein>
    <recommendedName>
        <fullName evidence="14">Anion exchange protein</fullName>
    </recommendedName>
</protein>
<feature type="domain" description="Band 3 cytoplasmic" evidence="16">
    <location>
        <begin position="149"/>
        <end position="273"/>
    </location>
</feature>
<feature type="transmembrane region" description="Helical" evidence="14">
    <location>
        <begin position="636"/>
        <end position="655"/>
    </location>
</feature>
<evidence type="ECO:0000256" key="7">
    <source>
        <dbReference type="ARBA" id="ARBA00022989"/>
    </source>
</evidence>
<keyword evidence="9 14" id="KW-0406">Ion transport</keyword>
<dbReference type="InterPro" id="IPR013769">
    <property type="entry name" value="Band3_cytoplasmic_dom"/>
</dbReference>
<evidence type="ECO:0000256" key="13">
    <source>
        <dbReference type="ARBA" id="ARBA00023201"/>
    </source>
</evidence>
<keyword evidence="11" id="KW-1015">Disulfide bond</keyword>
<keyword evidence="13" id="KW-0739">Sodium transport</keyword>
<dbReference type="InterPro" id="IPR016152">
    <property type="entry name" value="PTrfase/Anion_transptr"/>
</dbReference>
<feature type="transmembrane region" description="Helical" evidence="14">
    <location>
        <begin position="436"/>
        <end position="459"/>
    </location>
</feature>
<dbReference type="Pfam" id="PF07565">
    <property type="entry name" value="Band_3_cyto"/>
    <property type="match status" value="2"/>
</dbReference>
<evidence type="ECO:0000256" key="3">
    <source>
        <dbReference type="ARBA" id="ARBA00010993"/>
    </source>
</evidence>
<dbReference type="SUPFAM" id="SSF55804">
    <property type="entry name" value="Phoshotransferase/anion transport protein"/>
    <property type="match status" value="1"/>
</dbReference>
<accession>A0AAQ6IFJ4</accession>
<comment type="subcellular location">
    <subcellularLocation>
        <location evidence="1">Apical cell membrane</location>
    </subcellularLocation>
    <subcellularLocation>
        <location evidence="2">Basolateral cell membrane</location>
        <topology evidence="2">Multi-pass membrane protein</topology>
    </subcellularLocation>
    <subcellularLocation>
        <location evidence="14">Membrane</location>
        <topology evidence="14">Multi-pass membrane protein</topology>
    </subcellularLocation>
</comment>
<reference evidence="17 18" key="1">
    <citation type="submission" date="2021-04" db="EMBL/GenBank/DDBJ databases">
        <authorList>
            <consortium name="Wellcome Sanger Institute Data Sharing"/>
        </authorList>
    </citation>
    <scope>NUCLEOTIDE SEQUENCE [LARGE SCALE GENOMIC DNA]</scope>
</reference>
<keyword evidence="18" id="KW-1185">Reference proteome</keyword>
<evidence type="ECO:0000256" key="4">
    <source>
        <dbReference type="ARBA" id="ARBA00022448"/>
    </source>
</evidence>
<dbReference type="GO" id="GO:0016323">
    <property type="term" value="C:basolateral plasma membrane"/>
    <property type="evidence" value="ECO:0007669"/>
    <property type="project" value="UniProtKB-SubCell"/>
</dbReference>
<feature type="transmembrane region" description="Helical" evidence="14">
    <location>
        <begin position="739"/>
        <end position="769"/>
    </location>
</feature>
<dbReference type="GO" id="GO:0005452">
    <property type="term" value="F:solute:inorganic anion antiporter activity"/>
    <property type="evidence" value="ECO:0007669"/>
    <property type="project" value="InterPro"/>
</dbReference>
<dbReference type="GO" id="GO:0016324">
    <property type="term" value="C:apical plasma membrane"/>
    <property type="evidence" value="ECO:0007669"/>
    <property type="project" value="UniProtKB-SubCell"/>
</dbReference>
<evidence type="ECO:0000256" key="1">
    <source>
        <dbReference type="ARBA" id="ARBA00004221"/>
    </source>
</evidence>
<reference evidence="17" key="2">
    <citation type="submission" date="2025-08" db="UniProtKB">
        <authorList>
            <consortium name="Ensembl"/>
        </authorList>
    </citation>
    <scope>IDENTIFICATION</scope>
</reference>
<feature type="domain" description="Band 3 cytoplasmic" evidence="16">
    <location>
        <begin position="7"/>
        <end position="140"/>
    </location>
</feature>
<keyword evidence="8" id="KW-0915">Sodium</keyword>
<dbReference type="Gene3D" id="1.10.287.570">
    <property type="entry name" value="Helical hairpin bin"/>
    <property type="match status" value="1"/>
</dbReference>
<evidence type="ECO:0000256" key="5">
    <source>
        <dbReference type="ARBA" id="ARBA00022475"/>
    </source>
</evidence>
<evidence type="ECO:0000313" key="18">
    <source>
        <dbReference type="Proteomes" id="UP000265040"/>
    </source>
</evidence>
<dbReference type="GO" id="GO:0008510">
    <property type="term" value="F:sodium:bicarbonate symporter activity"/>
    <property type="evidence" value="ECO:0007669"/>
    <property type="project" value="TreeGrafter"/>
</dbReference>
<evidence type="ECO:0000256" key="10">
    <source>
        <dbReference type="ARBA" id="ARBA00023136"/>
    </source>
</evidence>
<dbReference type="FunFam" id="3.40.930.10:FF:000001">
    <property type="entry name" value="Anion exchange protein"/>
    <property type="match status" value="1"/>
</dbReference>
<dbReference type="InterPro" id="IPR011531">
    <property type="entry name" value="HCO3_transpt-like_TM_dom"/>
</dbReference>
<feature type="domain" description="Bicarbonate transporter-like transmembrane" evidence="15">
    <location>
        <begin position="320"/>
        <end position="865"/>
    </location>
</feature>
<comment type="caution">
    <text evidence="14">Lacks conserved residue(s) required for the propagation of feature annotation.</text>
</comment>
<evidence type="ECO:0000256" key="14">
    <source>
        <dbReference type="RuleBase" id="RU362035"/>
    </source>
</evidence>
<keyword evidence="5" id="KW-1003">Cell membrane</keyword>
<dbReference type="GeneTree" id="ENSGT00940000157422"/>
<evidence type="ECO:0000256" key="9">
    <source>
        <dbReference type="ARBA" id="ARBA00023065"/>
    </source>
</evidence>
<evidence type="ECO:0000256" key="2">
    <source>
        <dbReference type="ARBA" id="ARBA00004554"/>
    </source>
</evidence>
<dbReference type="Ensembl" id="ENSATET00000076647.1">
    <property type="protein sequence ID" value="ENSATEP00000072338.1"/>
    <property type="gene ID" value="ENSATEG00000000492.3"/>
</dbReference>
<dbReference type="GO" id="GO:0008509">
    <property type="term" value="F:monoatomic anion transmembrane transporter activity"/>
    <property type="evidence" value="ECO:0007669"/>
    <property type="project" value="InterPro"/>
</dbReference>
<evidence type="ECO:0000256" key="6">
    <source>
        <dbReference type="ARBA" id="ARBA00022692"/>
    </source>
</evidence>
<dbReference type="Proteomes" id="UP000265040">
    <property type="component" value="Chromosome 5"/>
</dbReference>
<keyword evidence="4 14" id="KW-0813">Transport</keyword>
<dbReference type="Pfam" id="PF00955">
    <property type="entry name" value="HCO3_cotransp"/>
    <property type="match status" value="1"/>
</dbReference>
<feature type="transmembrane region" description="Helical" evidence="14">
    <location>
        <begin position="831"/>
        <end position="848"/>
    </location>
</feature>
<keyword evidence="12" id="KW-0325">Glycoprotein</keyword>
<comment type="similarity">
    <text evidence="3 14">Belongs to the anion exchanger (TC 2.A.31) family.</text>
</comment>
<evidence type="ECO:0000256" key="12">
    <source>
        <dbReference type="ARBA" id="ARBA00023180"/>
    </source>
</evidence>
<evidence type="ECO:0000259" key="16">
    <source>
        <dbReference type="Pfam" id="PF07565"/>
    </source>
</evidence>
<dbReference type="PANTHER" id="PTHR11453:SF37">
    <property type="entry name" value="ELECTRONEUTRAL SODIUM BICARBONATE EXCHANGER 1"/>
    <property type="match status" value="1"/>
</dbReference>
<keyword evidence="7 14" id="KW-1133">Transmembrane helix</keyword>
<name>A0AAQ6IFJ4_ANATE</name>
<evidence type="ECO:0000259" key="15">
    <source>
        <dbReference type="Pfam" id="PF00955"/>
    </source>
</evidence>